<feature type="compositionally biased region" description="Polar residues" evidence="1">
    <location>
        <begin position="378"/>
        <end position="397"/>
    </location>
</feature>
<keyword evidence="4" id="KW-1185">Reference proteome</keyword>
<dbReference type="GO" id="GO:0005979">
    <property type="term" value="P:regulation of glycogen biosynthetic process"/>
    <property type="evidence" value="ECO:0007669"/>
    <property type="project" value="TreeGrafter"/>
</dbReference>
<feature type="compositionally biased region" description="Polar residues" evidence="1">
    <location>
        <begin position="418"/>
        <end position="430"/>
    </location>
</feature>
<organism evidence="3 4">
    <name type="scientific">Sanghuangporus baumii</name>
    <name type="common">Phellinus baumii</name>
    <dbReference type="NCBI Taxonomy" id="108892"/>
    <lineage>
        <taxon>Eukaryota</taxon>
        <taxon>Fungi</taxon>
        <taxon>Dikarya</taxon>
        <taxon>Basidiomycota</taxon>
        <taxon>Agaricomycotina</taxon>
        <taxon>Agaricomycetes</taxon>
        <taxon>Hymenochaetales</taxon>
        <taxon>Hymenochaetaceae</taxon>
        <taxon>Sanghuangporus</taxon>
    </lineage>
</organism>
<feature type="region of interest" description="Disordered" evidence="1">
    <location>
        <begin position="852"/>
        <end position="907"/>
    </location>
</feature>
<dbReference type="EMBL" id="LNZH02000092">
    <property type="protein sequence ID" value="OCB91362.1"/>
    <property type="molecule type" value="Genomic_DNA"/>
</dbReference>
<dbReference type="PANTHER" id="PTHR12307">
    <property type="entry name" value="PROTEIN PHOSPHATASE 1 REGULATORY SUBUNIT"/>
    <property type="match status" value="1"/>
</dbReference>
<dbReference type="InterPro" id="IPR050782">
    <property type="entry name" value="PP1_regulatory_subunit_3"/>
</dbReference>
<feature type="region of interest" description="Disordered" evidence="1">
    <location>
        <begin position="1181"/>
        <end position="1221"/>
    </location>
</feature>
<feature type="compositionally biased region" description="Polar residues" evidence="1">
    <location>
        <begin position="1190"/>
        <end position="1202"/>
    </location>
</feature>
<feature type="region of interest" description="Disordered" evidence="1">
    <location>
        <begin position="631"/>
        <end position="682"/>
    </location>
</feature>
<feature type="compositionally biased region" description="Polar residues" evidence="1">
    <location>
        <begin position="190"/>
        <end position="199"/>
    </location>
</feature>
<feature type="region of interest" description="Disordered" evidence="1">
    <location>
        <begin position="418"/>
        <end position="587"/>
    </location>
</feature>
<feature type="compositionally biased region" description="Polar residues" evidence="1">
    <location>
        <begin position="274"/>
        <end position="283"/>
    </location>
</feature>
<gene>
    <name evidence="3" type="ORF">A7U60_g1401</name>
</gene>
<dbReference type="OrthoDB" id="1881at2759"/>
<evidence type="ECO:0000313" key="4">
    <source>
        <dbReference type="Proteomes" id="UP000757232"/>
    </source>
</evidence>
<feature type="compositionally biased region" description="Polar residues" evidence="1">
    <location>
        <begin position="486"/>
        <end position="500"/>
    </location>
</feature>
<sequence length="1343" mass="143152">MSSPLTLLTTTIASSSFSGLRCFVVFQRADAFFTPTSALTHARNLSYLGRASFRAHSTGAPPPRLSYRSSPVPVTLIAPTWTWIHSRVTRTAELTISRLTARRPKKLRVKGRNNSLLQVLSVNHRSLTLFSESGGDSTNMPYIVPSTSSSTTSSTITPPHSPSRPPLALSIALASPAPVPAPTPFKPSEIPTSPRSNSCFGFGHQSFGSADIEMSSRGPVQQHPPLIKALSDSGTRTSATVTSPSDDKGSLPPSHSPPMRRSASASSASPMPTRLQQSNTAGNSLPHVPRRRTGSPFSIVEDLSSPPRGRSRSRFVLGSEESGSSSSEGRRRGTAKANSGSAEGSGETEERVARKRPISAERSSLKFTSSPLPLSPSTCRSGTVDSTASDSEASDCMTPTQNRIAQGMHKLEVAVNTKNSQNKENGQSTFAGIAPRARRGRHKDCARRLTFGSDSEDEVGQSKRETSTISFPTSSPPSPPPCIAVNTPTPEMSPFTSPHQDGSPKSFAGKRANAGSLRLDFSFGARSGESDGTALDRSKHPIEHGRTLSESASLNSMPLIRKKSGEVVRPSLKTRSSSASSARQRPSFSLGDISSLAMSSPSISAPATPSTPAKMVHFDAQLEHVRVFKSTSRPVAVNRDGSPTYDDTTSGGEGDSASEGPSLADFVPRPRPRRLVPGGTAGEEEEAVRRVLMMRVLNMPKRDLSMDEADVRLEGLHLADDAASVQGIVRVRNIAFEKTVAVRFTFDGWQTTSEVLARWSESYVPRNIVMSSAPRIRAVSTPVPGSKTDEASVPTFDRFTFSIRLADLLLRIDEKTLVLAIRYCSAGREIWDNNDGQNYRVVFERRPQHSLTLSGPAVVPPGPDGSKEKSKGADANNRPGGAGAAPSNSGTSSGDKSSSLNFSASMSSDKVPANAVSKLKDTRPLSSAKKISDLSSRYDIDSSLKNPSTWKPAFEQLRTWASPRDDTKVTRPKIPWSTNVSYNREPSGKFVAEFFKTRPFESRNVSFGTRDIARGSPRDLDRESLKLDDSDVERYSRARCATANEASTPIGIPLSRFPGGSTAFVSPPSGWIHSGQEHHVRNHHRSSYFDDWASSGYSASHFGTGKARLTPPGTPGSLAVSLLSGPDMGPLQFDSASHPPSHSSRGLLHPSPGRRNSFPPLLPALNGVAGAGLGLMTSDPLTGRLRNLDQPPSDSEASTPSIASVSSPTMTASPSSPPEFPSMAPLVQVDWTAPDSASIDTNSYKAFVNSFCFYQGSLEIPGSEMRRAHSASEVQDLLSTPPPSSGESYPIFKGPAPVSSGFGSCTTTPTASPGSLSPVAIPEPPTSAGLLETEAGLSTQVRC</sequence>
<protein>
    <recommendedName>
        <fullName evidence="2">CBM21 domain-containing protein</fullName>
    </recommendedName>
</protein>
<feature type="compositionally biased region" description="Low complexity" evidence="1">
    <location>
        <begin position="145"/>
        <end position="158"/>
    </location>
</feature>
<feature type="compositionally biased region" description="Low complexity" evidence="1">
    <location>
        <begin position="257"/>
        <end position="272"/>
    </location>
</feature>
<feature type="compositionally biased region" description="Low complexity" evidence="1">
    <location>
        <begin position="318"/>
        <end position="327"/>
    </location>
</feature>
<comment type="caution">
    <text evidence="3">The sequence shown here is derived from an EMBL/GenBank/DDBJ whole genome shotgun (WGS) entry which is preliminary data.</text>
</comment>
<dbReference type="Gene3D" id="2.60.40.2440">
    <property type="entry name" value="Carbohydrate binding type-21 domain"/>
    <property type="match status" value="1"/>
</dbReference>
<feature type="compositionally biased region" description="Low complexity" evidence="1">
    <location>
        <begin position="1203"/>
        <end position="1214"/>
    </location>
</feature>
<feature type="compositionally biased region" description="Low complexity" evidence="1">
    <location>
        <begin position="569"/>
        <end position="587"/>
    </location>
</feature>
<feature type="compositionally biased region" description="Polar residues" evidence="1">
    <location>
        <begin position="1302"/>
        <end position="1315"/>
    </location>
</feature>
<feature type="compositionally biased region" description="Low complexity" evidence="1">
    <location>
        <begin position="166"/>
        <end position="176"/>
    </location>
</feature>
<feature type="region of interest" description="Disordered" evidence="1">
    <location>
        <begin position="145"/>
        <end position="397"/>
    </location>
</feature>
<proteinExistence type="predicted"/>
<dbReference type="PROSITE" id="PS51159">
    <property type="entry name" value="CBM21"/>
    <property type="match status" value="1"/>
</dbReference>
<reference evidence="3" key="1">
    <citation type="submission" date="2016-06" db="EMBL/GenBank/DDBJ databases">
        <title>Draft Genome sequence of the fungus Inonotus baumii.</title>
        <authorList>
            <person name="Zhu H."/>
            <person name="Lin W."/>
        </authorList>
    </citation>
    <scope>NUCLEOTIDE SEQUENCE</scope>
    <source>
        <strain evidence="3">821</strain>
    </source>
</reference>
<evidence type="ECO:0000259" key="2">
    <source>
        <dbReference type="PROSITE" id="PS51159"/>
    </source>
</evidence>
<feature type="region of interest" description="Disordered" evidence="1">
    <location>
        <begin position="1302"/>
        <end position="1329"/>
    </location>
</feature>
<evidence type="ECO:0000256" key="1">
    <source>
        <dbReference type="SAM" id="MobiDB-lite"/>
    </source>
</evidence>
<feature type="compositionally biased region" description="Polar residues" evidence="1">
    <location>
        <begin position="1134"/>
        <end position="1144"/>
    </location>
</feature>
<feature type="region of interest" description="Disordered" evidence="1">
    <location>
        <begin position="1104"/>
        <end position="1160"/>
    </location>
</feature>
<name>A0A9Q5I449_SANBA</name>
<feature type="compositionally biased region" description="Basic residues" evidence="1">
    <location>
        <begin position="436"/>
        <end position="445"/>
    </location>
</feature>
<dbReference type="GO" id="GO:2001069">
    <property type="term" value="F:glycogen binding"/>
    <property type="evidence" value="ECO:0007669"/>
    <property type="project" value="TreeGrafter"/>
</dbReference>
<feature type="compositionally biased region" description="Basic and acidic residues" evidence="1">
    <location>
        <begin position="534"/>
        <end position="547"/>
    </location>
</feature>
<dbReference type="Proteomes" id="UP000757232">
    <property type="component" value="Unassembled WGS sequence"/>
</dbReference>
<dbReference type="PANTHER" id="PTHR12307:SF36">
    <property type="entry name" value="GLYCOGEN-BINDING SUBUNIT 76A"/>
    <property type="match status" value="1"/>
</dbReference>
<dbReference type="InterPro" id="IPR005036">
    <property type="entry name" value="CBM21_dom"/>
</dbReference>
<dbReference type="Pfam" id="PF03370">
    <property type="entry name" value="CBM_21"/>
    <property type="match status" value="1"/>
</dbReference>
<feature type="compositionally biased region" description="Polar residues" evidence="1">
    <location>
        <begin position="232"/>
        <end position="244"/>
    </location>
</feature>
<dbReference type="InterPro" id="IPR038175">
    <property type="entry name" value="CBM21_dom_sf"/>
</dbReference>
<accession>A0A9Q5I449</accession>
<evidence type="ECO:0000313" key="3">
    <source>
        <dbReference type="EMBL" id="OCB91362.1"/>
    </source>
</evidence>
<dbReference type="GO" id="GO:0000164">
    <property type="term" value="C:protein phosphatase type 1 complex"/>
    <property type="evidence" value="ECO:0007669"/>
    <property type="project" value="TreeGrafter"/>
</dbReference>
<feature type="compositionally biased region" description="Low complexity" evidence="1">
    <location>
        <begin position="365"/>
        <end position="377"/>
    </location>
</feature>
<feature type="domain" description="CBM21" evidence="2">
    <location>
        <begin position="703"/>
        <end position="842"/>
    </location>
</feature>
<dbReference type="GO" id="GO:0008157">
    <property type="term" value="F:protein phosphatase 1 binding"/>
    <property type="evidence" value="ECO:0007669"/>
    <property type="project" value="TreeGrafter"/>
</dbReference>
<feature type="compositionally biased region" description="Low complexity" evidence="1">
    <location>
        <begin position="873"/>
        <end position="907"/>
    </location>
</feature>